<reference evidence="3 4" key="1">
    <citation type="submission" date="2020-07" db="EMBL/GenBank/DDBJ databases">
        <title>Sequencing the genomes of 1000 actinobacteria strains.</title>
        <authorList>
            <person name="Klenk H.-P."/>
        </authorList>
    </citation>
    <scope>NUCLEOTIDE SEQUENCE [LARGE SCALE GENOMIC DNA]</scope>
    <source>
        <strain evidence="3 4">DSM 19970</strain>
    </source>
</reference>
<keyword evidence="1" id="KW-0472">Membrane</keyword>
<feature type="transmembrane region" description="Helical" evidence="1">
    <location>
        <begin position="100"/>
        <end position="121"/>
    </location>
</feature>
<dbReference type="Proteomes" id="UP000547973">
    <property type="component" value="Unassembled WGS sequence"/>
</dbReference>
<dbReference type="Pfam" id="PF01569">
    <property type="entry name" value="PAP2"/>
    <property type="match status" value="1"/>
</dbReference>
<dbReference type="EMBL" id="JACBZO010000001">
    <property type="protein sequence ID" value="NYI40252.1"/>
    <property type="molecule type" value="Genomic_DNA"/>
</dbReference>
<gene>
    <name evidence="3" type="ORF">BKA03_000371</name>
</gene>
<dbReference type="SMART" id="SM00014">
    <property type="entry name" value="acidPPc"/>
    <property type="match status" value="1"/>
</dbReference>
<evidence type="ECO:0000256" key="1">
    <source>
        <dbReference type="SAM" id="Phobius"/>
    </source>
</evidence>
<dbReference type="PANTHER" id="PTHR14969:SF13">
    <property type="entry name" value="AT30094P"/>
    <property type="match status" value="1"/>
</dbReference>
<dbReference type="InterPro" id="IPR000326">
    <property type="entry name" value="PAP2/HPO"/>
</dbReference>
<dbReference type="InterPro" id="IPR036938">
    <property type="entry name" value="PAP2/HPO_sf"/>
</dbReference>
<evidence type="ECO:0000259" key="2">
    <source>
        <dbReference type="SMART" id="SM00014"/>
    </source>
</evidence>
<evidence type="ECO:0000313" key="4">
    <source>
        <dbReference type="Proteomes" id="UP000547973"/>
    </source>
</evidence>
<name>A0A7Y9Z7I2_9MICO</name>
<dbReference type="AlphaFoldDB" id="A0A7Y9Z7I2"/>
<dbReference type="SUPFAM" id="SSF48317">
    <property type="entry name" value="Acid phosphatase/Vanadium-dependent haloperoxidase"/>
    <property type="match status" value="1"/>
</dbReference>
<sequence length="236" mass="25413">MTRTFFDRIRSPMVRALFPGLLLTGVGVVAFVAVLNQFLERDDLYFVDQPVLSGLARERTPWLTTVLTWVTNAFGPGILPILVGVACLAWWLATKQWRNPALLVGAMVTSTVIAFVVKAIVHRPRPPASLQVIPGLETSFSFPSGHTAGAATLVLTLAYLAWSGPRGRRRFMALTVGSVLIIALVGGSRLYLGYHFVTDVLAGACLGLVTLGLVVATSGWLDFRQRRLTAAPGIAG</sequence>
<proteinExistence type="predicted"/>
<dbReference type="CDD" id="cd03392">
    <property type="entry name" value="PAP2_like_2"/>
    <property type="match status" value="1"/>
</dbReference>
<dbReference type="RefSeq" id="WP_062074769.1">
    <property type="nucleotide sequence ID" value="NZ_BBRC01000004.1"/>
</dbReference>
<keyword evidence="1" id="KW-1133">Transmembrane helix</keyword>
<feature type="transmembrane region" description="Helical" evidence="1">
    <location>
        <begin position="174"/>
        <end position="194"/>
    </location>
</feature>
<dbReference type="EC" id="3.6.1.27" evidence="3"/>
<dbReference type="OrthoDB" id="5289372at2"/>
<organism evidence="3 4">
    <name type="scientific">Demequina lutea</name>
    <dbReference type="NCBI Taxonomy" id="431489"/>
    <lineage>
        <taxon>Bacteria</taxon>
        <taxon>Bacillati</taxon>
        <taxon>Actinomycetota</taxon>
        <taxon>Actinomycetes</taxon>
        <taxon>Micrococcales</taxon>
        <taxon>Demequinaceae</taxon>
        <taxon>Demequina</taxon>
    </lineage>
</organism>
<evidence type="ECO:0000313" key="3">
    <source>
        <dbReference type="EMBL" id="NYI40252.1"/>
    </source>
</evidence>
<keyword evidence="3" id="KW-0378">Hydrolase</keyword>
<dbReference type="GO" id="GO:0050380">
    <property type="term" value="F:undecaprenyl-diphosphatase activity"/>
    <property type="evidence" value="ECO:0007669"/>
    <property type="project" value="UniProtKB-EC"/>
</dbReference>
<keyword evidence="1" id="KW-0812">Transmembrane</keyword>
<dbReference type="PANTHER" id="PTHR14969">
    <property type="entry name" value="SPHINGOSINE-1-PHOSPHATE PHOSPHOHYDROLASE"/>
    <property type="match status" value="1"/>
</dbReference>
<dbReference type="Gene3D" id="1.20.144.10">
    <property type="entry name" value="Phosphatidic acid phosphatase type 2/haloperoxidase"/>
    <property type="match status" value="2"/>
</dbReference>
<comment type="caution">
    <text evidence="3">The sequence shown here is derived from an EMBL/GenBank/DDBJ whole genome shotgun (WGS) entry which is preliminary data.</text>
</comment>
<feature type="transmembrane region" description="Helical" evidence="1">
    <location>
        <begin position="200"/>
        <end position="221"/>
    </location>
</feature>
<feature type="domain" description="Phosphatidic acid phosphatase type 2/haloperoxidase" evidence="2">
    <location>
        <begin position="99"/>
        <end position="215"/>
    </location>
</feature>
<feature type="transmembrane region" description="Helical" evidence="1">
    <location>
        <begin position="12"/>
        <end position="35"/>
    </location>
</feature>
<keyword evidence="4" id="KW-1185">Reference proteome</keyword>
<accession>A0A7Y9Z7I2</accession>
<protein>
    <submittedName>
        <fullName evidence="3">Undecaprenyl-diphosphatase</fullName>
        <ecNumber evidence="3">3.6.1.27</ecNumber>
    </submittedName>
</protein>
<feature type="transmembrane region" description="Helical" evidence="1">
    <location>
        <begin position="141"/>
        <end position="162"/>
    </location>
</feature>
<feature type="transmembrane region" description="Helical" evidence="1">
    <location>
        <begin position="73"/>
        <end position="93"/>
    </location>
</feature>